<proteinExistence type="predicted"/>
<reference evidence="3" key="1">
    <citation type="submission" date="2016-10" db="EMBL/GenBank/DDBJ databases">
        <authorList>
            <person name="Varghese N."/>
            <person name="Submissions S."/>
        </authorList>
    </citation>
    <scope>NUCLEOTIDE SEQUENCE [LARGE SCALE GENOMIC DNA]</scope>
    <source>
        <strain evidence="3">DSM 22002</strain>
    </source>
</reference>
<keyword evidence="1" id="KW-0732">Signal</keyword>
<dbReference type="STRING" id="399736.SAMN04489720_2382"/>
<name>A0A1G8F9B0_9MICO</name>
<feature type="chain" id="PRO_5009243443" description="PknH-like extracellular domain-containing protein" evidence="1">
    <location>
        <begin position="24"/>
        <end position="250"/>
    </location>
</feature>
<organism evidence="2 3">
    <name type="scientific">Agrococcus jejuensis</name>
    <dbReference type="NCBI Taxonomy" id="399736"/>
    <lineage>
        <taxon>Bacteria</taxon>
        <taxon>Bacillati</taxon>
        <taxon>Actinomycetota</taxon>
        <taxon>Actinomycetes</taxon>
        <taxon>Micrococcales</taxon>
        <taxon>Microbacteriaceae</taxon>
        <taxon>Agrococcus</taxon>
    </lineage>
</organism>
<dbReference type="OrthoDB" id="9824559at2"/>
<evidence type="ECO:0000256" key="1">
    <source>
        <dbReference type="SAM" id="SignalP"/>
    </source>
</evidence>
<keyword evidence="3" id="KW-1185">Reference proteome</keyword>
<dbReference type="Proteomes" id="UP000198822">
    <property type="component" value="Chromosome I"/>
</dbReference>
<feature type="signal peptide" evidence="1">
    <location>
        <begin position="1"/>
        <end position="23"/>
    </location>
</feature>
<dbReference type="AlphaFoldDB" id="A0A1G8F9B0"/>
<protein>
    <recommendedName>
        <fullName evidence="4">PknH-like extracellular domain-containing protein</fullName>
    </recommendedName>
</protein>
<gene>
    <name evidence="2" type="ORF">SAMN04489720_2382</name>
</gene>
<evidence type="ECO:0000313" key="2">
    <source>
        <dbReference type="EMBL" id="SDH78569.1"/>
    </source>
</evidence>
<dbReference type="EMBL" id="LT629695">
    <property type="protein sequence ID" value="SDH78569.1"/>
    <property type="molecule type" value="Genomic_DNA"/>
</dbReference>
<evidence type="ECO:0000313" key="3">
    <source>
        <dbReference type="Proteomes" id="UP000198822"/>
    </source>
</evidence>
<accession>A0A1G8F9B0</accession>
<dbReference type="RefSeq" id="WP_092505264.1">
    <property type="nucleotide sequence ID" value="NZ_LT629695.1"/>
</dbReference>
<sequence>MPRIRAVIAVAIAVLVVPLAACVAGPAPETTHHEPFIDRALVSQDDDPDDVTAPTTYRVDHPEHLAALEALIVEHDAFGDQGDEPIHADGQRTSLTYWTLQTGEAVHIRFRLDDDSSDFEREVDALVASWIAADELTVEHPPIPQPGTGPSLDLDAGLTLATAVQSEGPLGDGTAGLQRADAASLAALADVLTQPETEPDDIECVWTTTTSVIATDATGATATFEASSCGATGRDQALGQLVAEWAAEDA</sequence>
<evidence type="ECO:0008006" key="4">
    <source>
        <dbReference type="Google" id="ProtNLM"/>
    </source>
</evidence>